<dbReference type="InterPro" id="IPR041698">
    <property type="entry name" value="Methyltransf_25"/>
</dbReference>
<feature type="domain" description="Methyltransferase" evidence="1">
    <location>
        <begin position="41"/>
        <end position="131"/>
    </location>
</feature>
<dbReference type="Proteomes" id="UP001320159">
    <property type="component" value="Unassembled WGS sequence"/>
</dbReference>
<accession>A0AAP2RF93</accession>
<keyword evidence="2" id="KW-0808">Transferase</keyword>
<evidence type="ECO:0000313" key="3">
    <source>
        <dbReference type="Proteomes" id="UP001320159"/>
    </source>
</evidence>
<dbReference type="Gene3D" id="3.40.50.150">
    <property type="entry name" value="Vaccinia Virus protein VP39"/>
    <property type="match status" value="1"/>
</dbReference>
<dbReference type="RefSeq" id="WP_230741993.1">
    <property type="nucleotide sequence ID" value="NZ_PGCK01000007.1"/>
</dbReference>
<dbReference type="Pfam" id="PF13649">
    <property type="entry name" value="Methyltransf_25"/>
    <property type="match status" value="1"/>
</dbReference>
<comment type="caution">
    <text evidence="2">The sequence shown here is derived from an EMBL/GenBank/DDBJ whole genome shotgun (WGS) entry which is preliminary data.</text>
</comment>
<name>A0AAP2RF93_9EURY</name>
<dbReference type="AlphaFoldDB" id="A0AAP2RF93"/>
<organism evidence="2 3">
    <name type="scientific">Methanooceanicella nereidis</name>
    <dbReference type="NCBI Taxonomy" id="2052831"/>
    <lineage>
        <taxon>Archaea</taxon>
        <taxon>Methanobacteriati</taxon>
        <taxon>Methanobacteriota</taxon>
        <taxon>Stenosarchaea group</taxon>
        <taxon>Methanomicrobia</taxon>
        <taxon>Methanocellales</taxon>
        <taxon>Methanocellaceae</taxon>
        <taxon>Methanooceanicella</taxon>
    </lineage>
</organism>
<dbReference type="GO" id="GO:0008168">
    <property type="term" value="F:methyltransferase activity"/>
    <property type="evidence" value="ECO:0007669"/>
    <property type="project" value="UniProtKB-KW"/>
</dbReference>
<evidence type="ECO:0000259" key="1">
    <source>
        <dbReference type="Pfam" id="PF13649"/>
    </source>
</evidence>
<keyword evidence="3" id="KW-1185">Reference proteome</keyword>
<keyword evidence="2" id="KW-0489">Methyltransferase</keyword>
<protein>
    <submittedName>
        <fullName evidence="2">SAM-dependent methyltransferase</fullName>
    </submittedName>
</protein>
<dbReference type="EMBL" id="PGCK01000007">
    <property type="protein sequence ID" value="MCD1295142.1"/>
    <property type="molecule type" value="Genomic_DNA"/>
</dbReference>
<evidence type="ECO:0000313" key="2">
    <source>
        <dbReference type="EMBL" id="MCD1295142.1"/>
    </source>
</evidence>
<reference evidence="2 3" key="1">
    <citation type="submission" date="2017-11" db="EMBL/GenBank/DDBJ databases">
        <title>Isolation and Characterization of Family Methanocellaceae Species from Potential Methane Hydrate Area Offshore Southwestern Taiwan.</title>
        <authorList>
            <person name="Zhang W.-L."/>
            <person name="Chen W.-C."/>
            <person name="Lai M.-C."/>
            <person name="Chen S.-C."/>
        </authorList>
    </citation>
    <scope>NUCLEOTIDE SEQUENCE [LARGE SCALE GENOMIC DNA]</scope>
    <source>
        <strain evidence="2 3">CWC-04</strain>
    </source>
</reference>
<sequence length="211" mass="24091">MDMENYWDDRFSGEGKIWGDTPSRTAVYARDLFINDDVKSVLVPGAGYGRNASLFYNSGFDVTCIEISKEAINMGKEASPDLKFIHGSVLDMPCYGVQYDAIYCFNVLHLLYRDDRMAFIRKCLDTLNDGGSVFFTVFSEKEGSYGKGAEIEPDTFESKPGRPVHYFTDDDLRSHFKDFRVLETGVMEDHEDHGEEGPHTHILRYIYAKRS</sequence>
<dbReference type="GO" id="GO:0032259">
    <property type="term" value="P:methylation"/>
    <property type="evidence" value="ECO:0007669"/>
    <property type="project" value="UniProtKB-KW"/>
</dbReference>
<dbReference type="SUPFAM" id="SSF53335">
    <property type="entry name" value="S-adenosyl-L-methionine-dependent methyltransferases"/>
    <property type="match status" value="1"/>
</dbReference>
<proteinExistence type="predicted"/>
<dbReference type="CDD" id="cd02440">
    <property type="entry name" value="AdoMet_MTases"/>
    <property type="match status" value="1"/>
</dbReference>
<gene>
    <name evidence="2" type="ORF">CUJ83_09040</name>
</gene>
<dbReference type="InterPro" id="IPR029063">
    <property type="entry name" value="SAM-dependent_MTases_sf"/>
</dbReference>